<dbReference type="RefSeq" id="WP_032072638.1">
    <property type="nucleotide sequence ID" value="NC_025153.1"/>
</dbReference>
<accession>W0LZU4</accession>
<proteinExistence type="predicted"/>
<reference evidence="1" key="1">
    <citation type="journal article" date="2014" name="PLoS ONE">
        <title>Presence and analysis of plasmids in human and animal associated arcobacter species.</title>
        <authorList>
            <person name="Douidah L."/>
            <person name="De Zutter L."/>
            <person name="Van Nieuwerburgh F."/>
            <person name="Deforce D."/>
            <person name="Ingmer H."/>
            <person name="Vandenberg O."/>
            <person name="Van den Abeele A.M."/>
            <person name="Houf K."/>
        </authorList>
    </citation>
    <scope>NUCLEOTIDE SEQUENCE</scope>
    <source>
        <strain evidence="1">AC1119</strain>
        <plasmid evidence="1">AB-1119-LD</plasmid>
    </source>
</reference>
<protein>
    <submittedName>
        <fullName evidence="1">Uncharacterized protein</fullName>
    </submittedName>
</protein>
<dbReference type="AlphaFoldDB" id="W0LZU4"/>
<keyword evidence="1" id="KW-0614">Plasmid</keyword>
<geneLocation type="plasmid" evidence="1">
    <name>AB-1119-LD</name>
</geneLocation>
<name>W0LZU4_9BACT</name>
<evidence type="ECO:0000313" key="1">
    <source>
        <dbReference type="EMBL" id="AHG28737.1"/>
    </source>
</evidence>
<dbReference type="EMBL" id="KF740630">
    <property type="protein sequence ID" value="AHG28737.1"/>
    <property type="molecule type" value="Genomic_DNA"/>
</dbReference>
<organism evidence="1">
    <name type="scientific">Aliarcobacter butzleri</name>
    <dbReference type="NCBI Taxonomy" id="28197"/>
    <lineage>
        <taxon>Bacteria</taxon>
        <taxon>Pseudomonadati</taxon>
        <taxon>Campylobacterota</taxon>
        <taxon>Epsilonproteobacteria</taxon>
        <taxon>Campylobacterales</taxon>
        <taxon>Arcobacteraceae</taxon>
        <taxon>Aliarcobacter</taxon>
    </lineage>
</organism>
<sequence length="56" mass="6402">MKYGVYLLDLCGASLQETFKKKKKAKKFINKSEKEIVKGSFAVSFEIKKIKKGKIC</sequence>